<proteinExistence type="predicted"/>
<name>A0A239J143_9FIRM</name>
<dbReference type="AlphaFoldDB" id="A0A239J143"/>
<reference evidence="1 2" key="1">
    <citation type="submission" date="2017-06" db="EMBL/GenBank/DDBJ databases">
        <authorList>
            <person name="Kim H.J."/>
            <person name="Triplett B.A."/>
        </authorList>
    </citation>
    <scope>NUCLEOTIDE SEQUENCE [LARGE SCALE GENOMIC DNA]</scope>
    <source>
        <strain evidence="1 2">SCA</strain>
    </source>
</reference>
<gene>
    <name evidence="1" type="ORF">SAMN05446037_103229</name>
</gene>
<accession>A0A239J143</accession>
<dbReference type="Proteomes" id="UP000198304">
    <property type="component" value="Unassembled WGS sequence"/>
</dbReference>
<dbReference type="EMBL" id="FZOJ01000032">
    <property type="protein sequence ID" value="SNS99631.1"/>
    <property type="molecule type" value="Genomic_DNA"/>
</dbReference>
<dbReference type="RefSeq" id="WP_089284823.1">
    <property type="nucleotide sequence ID" value="NZ_FZOJ01000032.1"/>
</dbReference>
<protein>
    <submittedName>
        <fullName evidence="1">Uncharacterized protein</fullName>
    </submittedName>
</protein>
<sequence length="127" mass="14840">MSKLEFRYPIMIFAKCSCLNQIPINEIDVSDKSKNPLSIRYSLKCPICDAKIKQTFILSSKEIDFTNLINVFKVIPSIKDELAIIKFDTVKGKLKNDEITFYGEYSHLRFWDKVIQKDIIQIPYVLK</sequence>
<dbReference type="OrthoDB" id="1953084at2"/>
<keyword evidence="2" id="KW-1185">Reference proteome</keyword>
<organism evidence="1 2">
    <name type="scientific">Anaerovirgula multivorans</name>
    <dbReference type="NCBI Taxonomy" id="312168"/>
    <lineage>
        <taxon>Bacteria</taxon>
        <taxon>Bacillati</taxon>
        <taxon>Bacillota</taxon>
        <taxon>Clostridia</taxon>
        <taxon>Peptostreptococcales</taxon>
        <taxon>Natronincolaceae</taxon>
        <taxon>Anaerovirgula</taxon>
    </lineage>
</organism>
<evidence type="ECO:0000313" key="1">
    <source>
        <dbReference type="EMBL" id="SNS99631.1"/>
    </source>
</evidence>
<evidence type="ECO:0000313" key="2">
    <source>
        <dbReference type="Proteomes" id="UP000198304"/>
    </source>
</evidence>